<feature type="signal peptide" evidence="2">
    <location>
        <begin position="1"/>
        <end position="18"/>
    </location>
</feature>
<sequence>MRLELAIILAIFIHNIQTDADLRPNDWSESWEPEFEEDNVKDPVKVDKTEDDKLQKWLVTKPNLIFPPILPMAGLNGPEPGGDVSLMIETDDILHSYRCYSCEYCGSLDVSKATVEGGCTECVDAIQKWLVKKPITDIPPVEPIIYELYSDNEGNLLSVIKEKNDLPSFHCYVCDNCHVSELNAKKVEKGCTECVIYLKSSTFSDRLCNRKSETLCRSNFKARCCQGDLCNRARPASLSFHSAILTLACTLINVALKYIIM</sequence>
<keyword evidence="1" id="KW-1133">Transmembrane helix</keyword>
<evidence type="ECO:0000256" key="2">
    <source>
        <dbReference type="SAM" id="SignalP"/>
    </source>
</evidence>
<keyword evidence="1" id="KW-0472">Membrane</keyword>
<reference evidence="5" key="1">
    <citation type="submission" date="2016-06" db="UniProtKB">
        <authorList>
            <consortium name="WormBaseParasite"/>
        </authorList>
    </citation>
    <scope>IDENTIFICATION</scope>
</reference>
<feature type="chain" id="PRO_5043138086" evidence="2">
    <location>
        <begin position="19"/>
        <end position="261"/>
    </location>
</feature>
<evidence type="ECO:0000313" key="4">
    <source>
        <dbReference type="Proteomes" id="UP000272942"/>
    </source>
</evidence>
<organism evidence="5">
    <name type="scientific">Echinostoma caproni</name>
    <dbReference type="NCBI Taxonomy" id="27848"/>
    <lineage>
        <taxon>Eukaryota</taxon>
        <taxon>Metazoa</taxon>
        <taxon>Spiralia</taxon>
        <taxon>Lophotrochozoa</taxon>
        <taxon>Platyhelminthes</taxon>
        <taxon>Trematoda</taxon>
        <taxon>Digenea</taxon>
        <taxon>Plagiorchiida</taxon>
        <taxon>Echinostomata</taxon>
        <taxon>Echinostomatoidea</taxon>
        <taxon>Echinostomatidae</taxon>
        <taxon>Echinostoma</taxon>
    </lineage>
</organism>
<dbReference type="EMBL" id="UZAN01044832">
    <property type="protein sequence ID" value="VDP81565.1"/>
    <property type="molecule type" value="Genomic_DNA"/>
</dbReference>
<evidence type="ECO:0000313" key="5">
    <source>
        <dbReference type="WBParaSite" id="ECPE_0000762201-mRNA-1"/>
    </source>
</evidence>
<dbReference type="Proteomes" id="UP000272942">
    <property type="component" value="Unassembled WGS sequence"/>
</dbReference>
<keyword evidence="1" id="KW-0812">Transmembrane</keyword>
<proteinExistence type="predicted"/>
<dbReference type="AlphaFoldDB" id="A0A183AKX1"/>
<keyword evidence="4" id="KW-1185">Reference proteome</keyword>
<evidence type="ECO:0000313" key="3">
    <source>
        <dbReference type="EMBL" id="VDP81565.1"/>
    </source>
</evidence>
<accession>A0A183AKX1</accession>
<keyword evidence="2" id="KW-0732">Signal</keyword>
<evidence type="ECO:0000256" key="1">
    <source>
        <dbReference type="SAM" id="Phobius"/>
    </source>
</evidence>
<dbReference type="WBParaSite" id="ECPE_0000762201-mRNA-1">
    <property type="protein sequence ID" value="ECPE_0000762201-mRNA-1"/>
    <property type="gene ID" value="ECPE_0000762201"/>
</dbReference>
<dbReference type="OrthoDB" id="6253132at2759"/>
<protein>
    <submittedName>
        <fullName evidence="3 5">Uncharacterized protein</fullName>
    </submittedName>
</protein>
<gene>
    <name evidence="3" type="ORF">ECPE_LOCUS7606</name>
</gene>
<reference evidence="3 4" key="2">
    <citation type="submission" date="2018-11" db="EMBL/GenBank/DDBJ databases">
        <authorList>
            <consortium name="Pathogen Informatics"/>
        </authorList>
    </citation>
    <scope>NUCLEOTIDE SEQUENCE [LARGE SCALE GENOMIC DNA]</scope>
    <source>
        <strain evidence="3 4">Egypt</strain>
    </source>
</reference>
<feature type="transmembrane region" description="Helical" evidence="1">
    <location>
        <begin position="238"/>
        <end position="260"/>
    </location>
</feature>
<name>A0A183AKX1_9TREM</name>